<dbReference type="Gene3D" id="3.60.21.10">
    <property type="match status" value="1"/>
</dbReference>
<dbReference type="PANTHER" id="PTHR11575">
    <property type="entry name" value="5'-NUCLEOTIDASE-RELATED"/>
    <property type="match status" value="1"/>
</dbReference>
<dbReference type="SUPFAM" id="SSF55816">
    <property type="entry name" value="5'-nucleotidase (syn. UDP-sugar hydrolase), C-terminal domain"/>
    <property type="match status" value="1"/>
</dbReference>
<dbReference type="PRINTS" id="PR01607">
    <property type="entry name" value="APYRASEFAMLY"/>
</dbReference>
<protein>
    <submittedName>
        <fullName evidence="5">Bifunctional metallophosphatase/5'-nucleotidase</fullName>
    </submittedName>
</protein>
<reference evidence="5 6" key="1">
    <citation type="submission" date="2020-01" db="EMBL/GenBank/DDBJ databases">
        <title>Genomes of bacteria type strains.</title>
        <authorList>
            <person name="Chen J."/>
            <person name="Zhu S."/>
            <person name="Yang J."/>
        </authorList>
    </citation>
    <scope>NUCLEOTIDE SEQUENCE [LARGE SCALE GENOMIC DNA]</scope>
    <source>
        <strain evidence="5 6">DSM 16655</strain>
    </source>
</reference>
<comment type="caution">
    <text evidence="5">The sequence shown here is derived from an EMBL/GenBank/DDBJ whole genome shotgun (WGS) entry which is preliminary data.</text>
</comment>
<organism evidence="5 6">
    <name type="scientific">Hoeflea alexandrii</name>
    <dbReference type="NCBI Taxonomy" id="288436"/>
    <lineage>
        <taxon>Bacteria</taxon>
        <taxon>Pseudomonadati</taxon>
        <taxon>Pseudomonadota</taxon>
        <taxon>Alphaproteobacteria</taxon>
        <taxon>Hyphomicrobiales</taxon>
        <taxon>Rhizobiaceae</taxon>
        <taxon>Hoeflea</taxon>
    </lineage>
</organism>
<evidence type="ECO:0000256" key="2">
    <source>
        <dbReference type="RuleBase" id="RU362119"/>
    </source>
</evidence>
<dbReference type="Pfam" id="PF00149">
    <property type="entry name" value="Metallophos"/>
    <property type="match status" value="1"/>
</dbReference>
<keyword evidence="6" id="KW-1185">Reference proteome</keyword>
<evidence type="ECO:0000313" key="5">
    <source>
        <dbReference type="EMBL" id="MCO6409144.1"/>
    </source>
</evidence>
<dbReference type="EMBL" id="JAAAML010000002">
    <property type="protein sequence ID" value="MCO6409144.1"/>
    <property type="molecule type" value="Genomic_DNA"/>
</dbReference>
<dbReference type="Proteomes" id="UP001320715">
    <property type="component" value="Unassembled WGS sequence"/>
</dbReference>
<evidence type="ECO:0000256" key="1">
    <source>
        <dbReference type="ARBA" id="ARBA00022729"/>
    </source>
</evidence>
<name>A0ABT1CSG2_9HYPH</name>
<proteinExistence type="inferred from homology"/>
<dbReference type="InterPro" id="IPR029052">
    <property type="entry name" value="Metallo-depent_PP-like"/>
</dbReference>
<feature type="domain" description="Calcineurin-like phosphoesterase" evidence="3">
    <location>
        <begin position="112"/>
        <end position="348"/>
    </location>
</feature>
<dbReference type="PROSITE" id="PS51318">
    <property type="entry name" value="TAT"/>
    <property type="match status" value="1"/>
</dbReference>
<keyword evidence="1" id="KW-0732">Signal</keyword>
<dbReference type="InterPro" id="IPR006311">
    <property type="entry name" value="TAT_signal"/>
</dbReference>
<feature type="domain" description="5'-Nucleotidase C-terminal" evidence="4">
    <location>
        <begin position="449"/>
        <end position="624"/>
    </location>
</feature>
<evidence type="ECO:0000259" key="3">
    <source>
        <dbReference type="Pfam" id="PF00149"/>
    </source>
</evidence>
<dbReference type="Pfam" id="PF02872">
    <property type="entry name" value="5_nucleotid_C"/>
    <property type="match status" value="1"/>
</dbReference>
<evidence type="ECO:0000259" key="4">
    <source>
        <dbReference type="Pfam" id="PF02872"/>
    </source>
</evidence>
<dbReference type="SUPFAM" id="SSF56300">
    <property type="entry name" value="Metallo-dependent phosphatases"/>
    <property type="match status" value="1"/>
</dbReference>
<dbReference type="InterPro" id="IPR004843">
    <property type="entry name" value="Calcineurin-like_PHP"/>
</dbReference>
<dbReference type="Gene3D" id="3.90.780.10">
    <property type="entry name" value="5'-Nucleotidase, C-terminal domain"/>
    <property type="match status" value="1"/>
</dbReference>
<evidence type="ECO:0000313" key="6">
    <source>
        <dbReference type="Proteomes" id="UP001320715"/>
    </source>
</evidence>
<keyword evidence="2" id="KW-0378">Hydrolase</keyword>
<keyword evidence="2" id="KW-0547">Nucleotide-binding</keyword>
<dbReference type="PANTHER" id="PTHR11575:SF24">
    <property type="entry name" value="5'-NUCLEOTIDASE"/>
    <property type="match status" value="1"/>
</dbReference>
<dbReference type="InterPro" id="IPR006179">
    <property type="entry name" value="5_nucleotidase/apyrase"/>
</dbReference>
<accession>A0ABT1CSG2</accession>
<sequence>MTRPPRGYVSSPQLQEVIVTLANIQFSRRNLLKSGAVVGLTAMSPFLTFRSGAAAEGELQMVAATPNPNGAFERLFLLKGDPFSGPISTIITAEGNPVPQSSMAAGERRVLRLMHFNDLHNHLTDTHGKKGDTHRLSQMVKTVRETKAAAADNEAVLFISGGDDHTGSVFDELLGWSPEGFVADPAYRSYSAAGLDIAVLGNHEFDRGCEVLKTGLADATFPVLSANVHGSKFMAMNKDYSCAAIAEAKGMRIGFIGLTTAVDTRVGQESDSDLAVSSPVEAVRNLLPAVASICDVVVILSHCGYGSGNHMSGKAATNRMIGEGDFDIAAAAAPLTDKPIVLIGGHSHTRLNAEGIDLDNMIEGVLLTQAEANGAYLGEIAMSIAADQGRKDWFSSVSLHKVKSRDDRVAADDPKYADLEHDGDYDAEFETAHIAPLLAALDEKLTEIIGTVEDGELVSTERTIADRYIRECAIANFMNDALVERSATFANGRIDIAMFNATGLASGIAEGPLTFKQWFDVMPYADNVHVATMSGAQIQEMLDNNAKRILRPEELTSSDIKLDSFVSRGFLHFSKGVRYRIDYGSSAQEARAVEVEINGQPLAEQMDKSFTVAFNTYISLGGFGESWNGKPIGGGVAGDLPSMDLRQLTYLHTGLVYRNEIIAFIRDAGVVSPQTGVVLDGRLQAAAA</sequence>
<dbReference type="InterPro" id="IPR036907">
    <property type="entry name" value="5'-Nucleotdase_C_sf"/>
</dbReference>
<gene>
    <name evidence="5" type="ORF">GTW23_13250</name>
</gene>
<dbReference type="InterPro" id="IPR008334">
    <property type="entry name" value="5'-Nucleotdase_C"/>
</dbReference>
<comment type="similarity">
    <text evidence="2">Belongs to the 5'-nucleotidase family.</text>
</comment>